<feature type="transmembrane region" description="Helical" evidence="1">
    <location>
        <begin position="15"/>
        <end position="38"/>
    </location>
</feature>
<name>A0A163K397_ABSGL</name>
<dbReference type="InterPro" id="IPR003103">
    <property type="entry name" value="BAG_domain"/>
</dbReference>
<evidence type="ECO:0000259" key="3">
    <source>
        <dbReference type="PROSITE" id="PS51035"/>
    </source>
</evidence>
<evidence type="ECO:0000256" key="1">
    <source>
        <dbReference type="SAM" id="Phobius"/>
    </source>
</evidence>
<dbReference type="InterPro" id="IPR000626">
    <property type="entry name" value="Ubiquitin-like_dom"/>
</dbReference>
<dbReference type="InParanoid" id="A0A163K397"/>
<dbReference type="SUPFAM" id="SSF63491">
    <property type="entry name" value="BAG domain"/>
    <property type="match status" value="1"/>
</dbReference>
<feature type="domain" description="Ubiquitin-like" evidence="2">
    <location>
        <begin position="72"/>
        <end position="122"/>
    </location>
</feature>
<evidence type="ECO:0008006" key="6">
    <source>
        <dbReference type="Google" id="ProtNLM"/>
    </source>
</evidence>
<dbReference type="PROSITE" id="PS50053">
    <property type="entry name" value="UBIQUITIN_2"/>
    <property type="match status" value="1"/>
</dbReference>
<reference evidence="4" key="1">
    <citation type="submission" date="2016-04" db="EMBL/GenBank/DDBJ databases">
        <authorList>
            <person name="Evans L.H."/>
            <person name="Alamgir A."/>
            <person name="Owens N."/>
            <person name="Weber N.D."/>
            <person name="Virtaneva K."/>
            <person name="Barbian K."/>
            <person name="Babar A."/>
            <person name="Rosenke K."/>
        </authorList>
    </citation>
    <scope>NUCLEOTIDE SEQUENCE [LARGE SCALE GENOMIC DNA]</scope>
    <source>
        <strain evidence="4">CBS 101.48</strain>
    </source>
</reference>
<keyword evidence="5" id="KW-1185">Reference proteome</keyword>
<dbReference type="OrthoDB" id="417450at2759"/>
<protein>
    <recommendedName>
        <fullName evidence="6">BAG domain-containing protein</fullName>
    </recommendedName>
</protein>
<proteinExistence type="predicted"/>
<keyword evidence="1" id="KW-1133">Transmembrane helix</keyword>
<dbReference type="InterPro" id="IPR036533">
    <property type="entry name" value="BAG_dom_sf"/>
</dbReference>
<feature type="domain" description="BAG" evidence="3">
    <location>
        <begin position="189"/>
        <end position="247"/>
    </location>
</feature>
<dbReference type="Gene3D" id="3.10.20.90">
    <property type="entry name" value="Phosphatidylinositol 3-kinase Catalytic Subunit, Chain A, domain 1"/>
    <property type="match status" value="1"/>
</dbReference>
<dbReference type="EMBL" id="LT554468">
    <property type="protein sequence ID" value="SAM05245.1"/>
    <property type="molecule type" value="Genomic_DNA"/>
</dbReference>
<dbReference type="Pfam" id="PF02179">
    <property type="entry name" value="BAG"/>
    <property type="match status" value="1"/>
</dbReference>
<evidence type="ECO:0000313" key="5">
    <source>
        <dbReference type="Proteomes" id="UP000078561"/>
    </source>
</evidence>
<dbReference type="OMA" id="MVRIAKI"/>
<dbReference type="PROSITE" id="PS51035">
    <property type="entry name" value="BAG"/>
    <property type="match status" value="1"/>
</dbReference>
<dbReference type="Proteomes" id="UP000078561">
    <property type="component" value="Unassembled WGS sequence"/>
</dbReference>
<keyword evidence="1" id="KW-0812">Transmembrane</keyword>
<dbReference type="GO" id="GO:0051087">
    <property type="term" value="F:protein-folding chaperone binding"/>
    <property type="evidence" value="ECO:0007669"/>
    <property type="project" value="InterPro"/>
</dbReference>
<accession>A0A163K397</accession>
<sequence>MSSLNLGDVCPSVEIFTAIQILTMLASALVSALSFLGWRRVTREEHEKTIRVSWNKNTFTLDFKDFTNGLHEATVKDLKLKFKDLTNVPIATMNMKVSGAHIKDDTATLESVGVHPYCVVELSGELLDQDQVAQQTSSGNPEEYALIQRIASIVDDLSSNFIETIDSYENSLKEQQAKLEVNKDHKLDDDGRKKLQDHGIYCSERLMQALIRLDAVECPMEFDKARQKRRESVRFTQRLLDRVDILRSTARSIV</sequence>
<dbReference type="Gene3D" id="1.20.58.120">
    <property type="entry name" value="BAG domain"/>
    <property type="match status" value="1"/>
</dbReference>
<organism evidence="4">
    <name type="scientific">Absidia glauca</name>
    <name type="common">Pin mould</name>
    <dbReference type="NCBI Taxonomy" id="4829"/>
    <lineage>
        <taxon>Eukaryota</taxon>
        <taxon>Fungi</taxon>
        <taxon>Fungi incertae sedis</taxon>
        <taxon>Mucoromycota</taxon>
        <taxon>Mucoromycotina</taxon>
        <taxon>Mucoromycetes</taxon>
        <taxon>Mucorales</taxon>
        <taxon>Cunninghamellaceae</taxon>
        <taxon>Absidia</taxon>
    </lineage>
</organism>
<gene>
    <name evidence="4" type="primary">ABSGL_11120.1 scaffold 12295</name>
</gene>
<dbReference type="InterPro" id="IPR029071">
    <property type="entry name" value="Ubiquitin-like_domsf"/>
</dbReference>
<evidence type="ECO:0000259" key="2">
    <source>
        <dbReference type="PROSITE" id="PS50053"/>
    </source>
</evidence>
<dbReference type="SUPFAM" id="SSF54236">
    <property type="entry name" value="Ubiquitin-like"/>
    <property type="match status" value="1"/>
</dbReference>
<dbReference type="AlphaFoldDB" id="A0A163K397"/>
<dbReference type="STRING" id="4829.A0A163K397"/>
<evidence type="ECO:0000313" key="4">
    <source>
        <dbReference type="EMBL" id="SAM05245.1"/>
    </source>
</evidence>
<keyword evidence="1" id="KW-0472">Membrane</keyword>